<dbReference type="Pfam" id="PF11969">
    <property type="entry name" value="DcpS_C"/>
    <property type="match status" value="1"/>
</dbReference>
<evidence type="ECO:0000256" key="1">
    <source>
        <dbReference type="PROSITE-ProRule" id="PRU00464"/>
    </source>
</evidence>
<protein>
    <recommendedName>
        <fullName evidence="2">HIT domain-containing protein</fullName>
    </recommendedName>
</protein>
<dbReference type="SUPFAM" id="SSF54197">
    <property type="entry name" value="HIT-like"/>
    <property type="match status" value="1"/>
</dbReference>
<dbReference type="AlphaFoldDB" id="A0A9D4HPC7"/>
<name>A0A9D4HPC7_DREPO</name>
<proteinExistence type="predicted"/>
<accession>A0A9D4HPC7</accession>
<dbReference type="PROSITE" id="PS51084">
    <property type="entry name" value="HIT_2"/>
    <property type="match status" value="1"/>
</dbReference>
<dbReference type="EMBL" id="JAIWYP010000012">
    <property type="protein sequence ID" value="KAH3728067.1"/>
    <property type="molecule type" value="Genomic_DNA"/>
</dbReference>
<gene>
    <name evidence="3" type="ORF">DPMN_054014</name>
</gene>
<dbReference type="PANTHER" id="PTHR23089">
    <property type="entry name" value="HISTIDINE TRIAD HIT PROTEIN"/>
    <property type="match status" value="1"/>
</dbReference>
<comment type="caution">
    <text evidence="3">The sequence shown here is derived from an EMBL/GenBank/DDBJ whole genome shotgun (WGS) entry which is preliminary data.</text>
</comment>
<dbReference type="PRINTS" id="PR00332">
    <property type="entry name" value="HISTRIAD"/>
</dbReference>
<dbReference type="InterPro" id="IPR036265">
    <property type="entry name" value="HIT-like_sf"/>
</dbReference>
<evidence type="ECO:0000313" key="3">
    <source>
        <dbReference type="EMBL" id="KAH3728067.1"/>
    </source>
</evidence>
<dbReference type="InterPro" id="IPR001310">
    <property type="entry name" value="Histidine_triad_HIT"/>
</dbReference>
<feature type="domain" description="HIT" evidence="2">
    <location>
        <begin position="62"/>
        <end position="145"/>
    </location>
</feature>
<sequence>MAGIILGRLVRQVGRFDLPTTVKYLAAIGLTSRLLTAQRYSSSNQDEVSKAQKARPDGKPTIFTKIIEKQIPADILYEDDKCIAFSDVNPQAPVHFLVIPRKPLSGIGAAQLEDQNLLGHLLLVAKKVAEDRKLENGYRIGKCTI</sequence>
<comment type="caution">
    <text evidence="1">Lacks conserved residue(s) required for the propagation of feature annotation.</text>
</comment>
<dbReference type="Proteomes" id="UP000828390">
    <property type="component" value="Unassembled WGS sequence"/>
</dbReference>
<evidence type="ECO:0000313" key="4">
    <source>
        <dbReference type="Proteomes" id="UP000828390"/>
    </source>
</evidence>
<keyword evidence="4" id="KW-1185">Reference proteome</keyword>
<dbReference type="InterPro" id="IPR011146">
    <property type="entry name" value="HIT-like"/>
</dbReference>
<reference evidence="3" key="1">
    <citation type="journal article" date="2019" name="bioRxiv">
        <title>The Genome of the Zebra Mussel, Dreissena polymorpha: A Resource for Invasive Species Research.</title>
        <authorList>
            <person name="McCartney M.A."/>
            <person name="Auch B."/>
            <person name="Kono T."/>
            <person name="Mallez S."/>
            <person name="Zhang Y."/>
            <person name="Obille A."/>
            <person name="Becker A."/>
            <person name="Abrahante J.E."/>
            <person name="Garbe J."/>
            <person name="Badalamenti J.P."/>
            <person name="Herman A."/>
            <person name="Mangelson H."/>
            <person name="Liachko I."/>
            <person name="Sullivan S."/>
            <person name="Sone E.D."/>
            <person name="Koren S."/>
            <person name="Silverstein K.A.T."/>
            <person name="Beckman K.B."/>
            <person name="Gohl D.M."/>
        </authorList>
    </citation>
    <scope>NUCLEOTIDE SEQUENCE</scope>
    <source>
        <strain evidence="3">Duluth1</strain>
        <tissue evidence="3">Whole animal</tissue>
    </source>
</reference>
<organism evidence="3 4">
    <name type="scientific">Dreissena polymorpha</name>
    <name type="common">Zebra mussel</name>
    <name type="synonym">Mytilus polymorpha</name>
    <dbReference type="NCBI Taxonomy" id="45954"/>
    <lineage>
        <taxon>Eukaryota</taxon>
        <taxon>Metazoa</taxon>
        <taxon>Spiralia</taxon>
        <taxon>Lophotrochozoa</taxon>
        <taxon>Mollusca</taxon>
        <taxon>Bivalvia</taxon>
        <taxon>Autobranchia</taxon>
        <taxon>Heteroconchia</taxon>
        <taxon>Euheterodonta</taxon>
        <taxon>Imparidentia</taxon>
        <taxon>Neoheterodontei</taxon>
        <taxon>Myida</taxon>
        <taxon>Dreissenoidea</taxon>
        <taxon>Dreissenidae</taxon>
        <taxon>Dreissena</taxon>
    </lineage>
</organism>
<dbReference type="Gene3D" id="3.30.428.10">
    <property type="entry name" value="HIT-like"/>
    <property type="match status" value="1"/>
</dbReference>
<reference evidence="3" key="2">
    <citation type="submission" date="2020-11" db="EMBL/GenBank/DDBJ databases">
        <authorList>
            <person name="McCartney M.A."/>
            <person name="Auch B."/>
            <person name="Kono T."/>
            <person name="Mallez S."/>
            <person name="Becker A."/>
            <person name="Gohl D.M."/>
            <person name="Silverstein K.A.T."/>
            <person name="Koren S."/>
            <person name="Bechman K.B."/>
            <person name="Herman A."/>
            <person name="Abrahante J.E."/>
            <person name="Garbe J."/>
        </authorList>
    </citation>
    <scope>NUCLEOTIDE SEQUENCE</scope>
    <source>
        <strain evidence="3">Duluth1</strain>
        <tissue evidence="3">Whole animal</tissue>
    </source>
</reference>
<evidence type="ECO:0000259" key="2">
    <source>
        <dbReference type="PROSITE" id="PS51084"/>
    </source>
</evidence>
<dbReference type="GO" id="GO:0003824">
    <property type="term" value="F:catalytic activity"/>
    <property type="evidence" value="ECO:0007669"/>
    <property type="project" value="InterPro"/>
</dbReference>